<dbReference type="Gene3D" id="1.10.760.10">
    <property type="entry name" value="Cytochrome c-like domain"/>
    <property type="match status" value="1"/>
</dbReference>
<evidence type="ECO:0000256" key="2">
    <source>
        <dbReference type="ARBA" id="ARBA00022723"/>
    </source>
</evidence>
<gene>
    <name evidence="6" type="ORF">PHACT_10930</name>
</gene>
<dbReference type="GO" id="GO:0046872">
    <property type="term" value="F:metal ion binding"/>
    <property type="evidence" value="ECO:0007669"/>
    <property type="project" value="UniProtKB-KW"/>
</dbReference>
<keyword evidence="2 4" id="KW-0479">Metal-binding</keyword>
<sequence length="120" mass="12589">MEVKSRPGVHTCSGDCYTAYVAENGTIVEQQRAAAEAAALASPVELGRQAYGSCQACHGAGGEGGIGPQLQGRDAGFVEMALTAYKSRETRGDRSNLMWPSAEALSARDIEHLAAFVESL</sequence>
<proteinExistence type="predicted"/>
<dbReference type="GO" id="GO:0020037">
    <property type="term" value="F:heme binding"/>
    <property type="evidence" value="ECO:0007669"/>
    <property type="project" value="InterPro"/>
</dbReference>
<dbReference type="EMBL" id="MASR01000001">
    <property type="protein sequence ID" value="OFE14101.1"/>
    <property type="molecule type" value="Genomic_DNA"/>
</dbReference>
<reference evidence="7" key="1">
    <citation type="submission" date="2016-07" db="EMBL/GenBank/DDBJ databases">
        <authorList>
            <person name="Florea S."/>
            <person name="Webb J.S."/>
            <person name="Jaromczyk J."/>
            <person name="Schardl C.L."/>
        </authorList>
    </citation>
    <scope>NUCLEOTIDE SEQUENCE [LARGE SCALE GENOMIC DNA]</scope>
    <source>
        <strain evidence="7">KCTC 42131</strain>
    </source>
</reference>
<evidence type="ECO:0000256" key="4">
    <source>
        <dbReference type="PROSITE-ProRule" id="PRU00433"/>
    </source>
</evidence>
<evidence type="ECO:0000256" key="1">
    <source>
        <dbReference type="ARBA" id="ARBA00022617"/>
    </source>
</evidence>
<accession>A0A1E8CNQ7</accession>
<dbReference type="InterPro" id="IPR050597">
    <property type="entry name" value="Cytochrome_c_Oxidase_Subunit"/>
</dbReference>
<dbReference type="InterPro" id="IPR036909">
    <property type="entry name" value="Cyt_c-like_dom_sf"/>
</dbReference>
<comment type="caution">
    <text evidence="6">The sequence shown here is derived from an EMBL/GenBank/DDBJ whole genome shotgun (WGS) entry which is preliminary data.</text>
</comment>
<dbReference type="SUPFAM" id="SSF46626">
    <property type="entry name" value="Cytochrome c"/>
    <property type="match status" value="1"/>
</dbReference>
<keyword evidence="1 4" id="KW-0349">Heme</keyword>
<dbReference type="AlphaFoldDB" id="A0A1E8CNQ7"/>
<dbReference type="InterPro" id="IPR009056">
    <property type="entry name" value="Cyt_c-like_dom"/>
</dbReference>
<dbReference type="Proteomes" id="UP000175669">
    <property type="component" value="Unassembled WGS sequence"/>
</dbReference>
<dbReference type="PANTHER" id="PTHR33751">
    <property type="entry name" value="CBB3-TYPE CYTOCHROME C OXIDASE SUBUNIT FIXP"/>
    <property type="match status" value="1"/>
</dbReference>
<dbReference type="PROSITE" id="PS51007">
    <property type="entry name" value="CYTC"/>
    <property type="match status" value="1"/>
</dbReference>
<evidence type="ECO:0000256" key="3">
    <source>
        <dbReference type="ARBA" id="ARBA00023004"/>
    </source>
</evidence>
<protein>
    <recommendedName>
        <fullName evidence="5">Cytochrome c domain-containing protein</fullName>
    </recommendedName>
</protein>
<dbReference type="Pfam" id="PF00034">
    <property type="entry name" value="Cytochrom_C"/>
    <property type="match status" value="1"/>
</dbReference>
<name>A0A1E8CNQ7_9GAMM</name>
<keyword evidence="3 4" id="KW-0408">Iron</keyword>
<dbReference type="PANTHER" id="PTHR33751:SF1">
    <property type="entry name" value="CBB3-TYPE CYTOCHROME C OXIDASE SUBUNIT FIXP"/>
    <property type="match status" value="1"/>
</dbReference>
<organism evidence="6 7">
    <name type="scientific">Pseudohongiella acticola</name>
    <dbReference type="NCBI Taxonomy" id="1524254"/>
    <lineage>
        <taxon>Bacteria</taxon>
        <taxon>Pseudomonadati</taxon>
        <taxon>Pseudomonadota</taxon>
        <taxon>Gammaproteobacteria</taxon>
        <taxon>Pseudomonadales</taxon>
        <taxon>Pseudohongiellaceae</taxon>
        <taxon>Pseudohongiella</taxon>
    </lineage>
</organism>
<evidence type="ECO:0000313" key="6">
    <source>
        <dbReference type="EMBL" id="OFE14101.1"/>
    </source>
</evidence>
<dbReference type="GO" id="GO:0009055">
    <property type="term" value="F:electron transfer activity"/>
    <property type="evidence" value="ECO:0007669"/>
    <property type="project" value="InterPro"/>
</dbReference>
<keyword evidence="7" id="KW-1185">Reference proteome</keyword>
<evidence type="ECO:0000259" key="5">
    <source>
        <dbReference type="PROSITE" id="PS51007"/>
    </source>
</evidence>
<feature type="domain" description="Cytochrome c" evidence="5">
    <location>
        <begin position="42"/>
        <end position="120"/>
    </location>
</feature>
<evidence type="ECO:0000313" key="7">
    <source>
        <dbReference type="Proteomes" id="UP000175669"/>
    </source>
</evidence>
<dbReference type="STRING" id="1524254.PHACT_10930"/>